<proteinExistence type="predicted"/>
<gene>
    <name evidence="1" type="ORF">L1994_04120</name>
</gene>
<dbReference type="Proteomes" id="UP001218895">
    <property type="component" value="Chromosome"/>
</dbReference>
<dbReference type="RefSeq" id="WP_278100423.1">
    <property type="nucleotide sequence ID" value="NZ_CP091092.1"/>
</dbReference>
<evidence type="ECO:0000313" key="1">
    <source>
        <dbReference type="EMBL" id="WFN37583.1"/>
    </source>
</evidence>
<organism evidence="1 2">
    <name type="scientific">Methanomicrobium antiquum</name>
    <dbReference type="NCBI Taxonomy" id="487686"/>
    <lineage>
        <taxon>Archaea</taxon>
        <taxon>Methanobacteriati</taxon>
        <taxon>Methanobacteriota</taxon>
        <taxon>Stenosarchaea group</taxon>
        <taxon>Methanomicrobia</taxon>
        <taxon>Methanomicrobiales</taxon>
        <taxon>Methanomicrobiaceae</taxon>
        <taxon>Methanomicrobium</taxon>
    </lineage>
</organism>
<keyword evidence="2" id="KW-1185">Reference proteome</keyword>
<dbReference type="AlphaFoldDB" id="A0AAF0FWH4"/>
<name>A0AAF0FWH4_9EURY</name>
<protein>
    <submittedName>
        <fullName evidence="1">Uncharacterized protein</fullName>
    </submittedName>
</protein>
<dbReference type="EMBL" id="CP091092">
    <property type="protein sequence ID" value="WFN37583.1"/>
    <property type="molecule type" value="Genomic_DNA"/>
</dbReference>
<evidence type="ECO:0000313" key="2">
    <source>
        <dbReference type="Proteomes" id="UP001218895"/>
    </source>
</evidence>
<accession>A0AAF0FWH4</accession>
<sequence length="58" mass="6768">MVMPRFMKLTQAEFDTIVNDKRCTLAHKLVIAGRIERGEWEIIDKGDEKSDDEDKKTD</sequence>
<dbReference type="KEGG" id="manq:L1994_04120"/>
<dbReference type="GeneID" id="79949556"/>
<reference evidence="1" key="1">
    <citation type="submission" date="2022-01" db="EMBL/GenBank/DDBJ databases">
        <title>Complete genome of Methanomicrobium antiquum DSM 21220.</title>
        <authorList>
            <person name="Chen S.-C."/>
            <person name="You Y.-T."/>
            <person name="Zhou Y.-Z."/>
            <person name="Lai M.-C."/>
        </authorList>
    </citation>
    <scope>NUCLEOTIDE SEQUENCE</scope>
    <source>
        <strain evidence="1">DSM 21220</strain>
    </source>
</reference>